<dbReference type="KEGG" id="crq:GCK72_003346"/>
<dbReference type="EMBL" id="WUAV01000001">
    <property type="protein sequence ID" value="KAF1771519.1"/>
    <property type="molecule type" value="Genomic_DNA"/>
</dbReference>
<sequence length="134" mass="15899">MNSEYIRCPRMRLSEPKGHYPFHGPLLPVKLMMTGLSKWPIRKCFRECRRPRRACGLNTRSSLRPSHMYFFSNGAQEWRNVSEHFAIKWRVGVPPEASCCVYFHGRPREVFPLEVLMVESPIANHRMTVPRRQW</sequence>
<dbReference type="AlphaFoldDB" id="A0A6A5HUR1"/>
<reference evidence="1 2" key="1">
    <citation type="submission" date="2019-12" db="EMBL/GenBank/DDBJ databases">
        <title>Chromosome-level assembly of the Caenorhabditis remanei genome.</title>
        <authorList>
            <person name="Teterina A.A."/>
            <person name="Willis J.H."/>
            <person name="Phillips P.C."/>
        </authorList>
    </citation>
    <scope>NUCLEOTIDE SEQUENCE [LARGE SCALE GENOMIC DNA]</scope>
    <source>
        <strain evidence="1 2">PX506</strain>
        <tissue evidence="1">Whole organism</tissue>
    </source>
</reference>
<dbReference type="RefSeq" id="XP_053592635.1">
    <property type="nucleotide sequence ID" value="XM_053723990.1"/>
</dbReference>
<organism evidence="1 2">
    <name type="scientific">Caenorhabditis remanei</name>
    <name type="common">Caenorhabditis vulgaris</name>
    <dbReference type="NCBI Taxonomy" id="31234"/>
    <lineage>
        <taxon>Eukaryota</taxon>
        <taxon>Metazoa</taxon>
        <taxon>Ecdysozoa</taxon>
        <taxon>Nematoda</taxon>
        <taxon>Chromadorea</taxon>
        <taxon>Rhabditida</taxon>
        <taxon>Rhabditina</taxon>
        <taxon>Rhabditomorpha</taxon>
        <taxon>Rhabditoidea</taxon>
        <taxon>Rhabditidae</taxon>
        <taxon>Peloderinae</taxon>
        <taxon>Caenorhabditis</taxon>
    </lineage>
</organism>
<dbReference type="CTD" id="78773600"/>
<protein>
    <submittedName>
        <fullName evidence="1">Uncharacterized protein</fullName>
    </submittedName>
</protein>
<name>A0A6A5HUR1_CAERE</name>
<proteinExistence type="predicted"/>
<dbReference type="Proteomes" id="UP000483820">
    <property type="component" value="Chromosome I"/>
</dbReference>
<dbReference type="GeneID" id="78773600"/>
<gene>
    <name evidence="1" type="ORF">GCK72_003346</name>
</gene>
<accession>A0A6A5HUR1</accession>
<comment type="caution">
    <text evidence="1">The sequence shown here is derived from an EMBL/GenBank/DDBJ whole genome shotgun (WGS) entry which is preliminary data.</text>
</comment>
<evidence type="ECO:0000313" key="1">
    <source>
        <dbReference type="EMBL" id="KAF1771519.1"/>
    </source>
</evidence>
<evidence type="ECO:0000313" key="2">
    <source>
        <dbReference type="Proteomes" id="UP000483820"/>
    </source>
</evidence>